<proteinExistence type="predicted"/>
<organism evidence="1">
    <name type="scientific">virus sp. ctmTa7</name>
    <dbReference type="NCBI Taxonomy" id="2828255"/>
    <lineage>
        <taxon>Viruses</taxon>
    </lineage>
</organism>
<sequence length="142" mass="16365">MAKLNRKCIICGTHYSYCPHCSEDANKPTWMAIFCGENCKDIYMTLDDFRDGRISKEDAQIVLNGLDLSPIEKLPKNFQEIFNEIMVEEDIKTMDETAMNEVAEDTADAVDITELNNNNEEVIQDEVKEIKKPRTRRAKNNE</sequence>
<accession>A0A8S5RCI8</accession>
<evidence type="ECO:0000313" key="1">
    <source>
        <dbReference type="EMBL" id="DAE28858.1"/>
    </source>
</evidence>
<reference evidence="1" key="1">
    <citation type="journal article" date="2021" name="Proc. Natl. Acad. Sci. U.S.A.">
        <title>A Catalog of Tens of Thousands of Viruses from Human Metagenomes Reveals Hidden Associations with Chronic Diseases.</title>
        <authorList>
            <person name="Tisza M.J."/>
            <person name="Buck C.B."/>
        </authorList>
    </citation>
    <scope>NUCLEOTIDE SEQUENCE</scope>
    <source>
        <strain evidence="1">CtmTa7</strain>
    </source>
</reference>
<name>A0A8S5RCI8_9VIRU</name>
<dbReference type="EMBL" id="BK059091">
    <property type="protein sequence ID" value="DAE28858.1"/>
    <property type="molecule type" value="Genomic_DNA"/>
</dbReference>
<protein>
    <submittedName>
        <fullName evidence="1">Dehydrogenase accessory protein</fullName>
    </submittedName>
</protein>